<protein>
    <submittedName>
        <fullName evidence="2">Parallel beta-helix repeat protein</fullName>
    </submittedName>
</protein>
<dbReference type="Proteomes" id="UP000094444">
    <property type="component" value="Unassembled WGS sequence"/>
</dbReference>
<proteinExistence type="predicted"/>
<dbReference type="EMBL" id="MAVT02001689">
    <property type="protein sequence ID" value="POS70306.1"/>
    <property type="molecule type" value="Genomic_DNA"/>
</dbReference>
<keyword evidence="3" id="KW-1185">Reference proteome</keyword>
<evidence type="ECO:0000256" key="1">
    <source>
        <dbReference type="SAM" id="SignalP"/>
    </source>
</evidence>
<evidence type="ECO:0000313" key="3">
    <source>
        <dbReference type="Proteomes" id="UP000094444"/>
    </source>
</evidence>
<comment type="caution">
    <text evidence="2">The sequence shown here is derived from an EMBL/GenBank/DDBJ whole genome shotgun (WGS) entry which is preliminary data.</text>
</comment>
<accession>A0A2P5HJ87</accession>
<name>A0A2P5HJ87_DIAHE</name>
<dbReference type="AlphaFoldDB" id="A0A2P5HJ87"/>
<feature type="chain" id="PRO_5015187395" evidence="1">
    <location>
        <begin position="20"/>
        <end position="353"/>
    </location>
</feature>
<gene>
    <name evidence="2" type="ORF">DHEL01_v211303</name>
</gene>
<keyword evidence="1" id="KW-0732">Signal</keyword>
<reference evidence="2" key="1">
    <citation type="submission" date="2017-09" db="EMBL/GenBank/DDBJ databases">
        <title>Polyketide synthases of a Diaporthe helianthi virulent isolate.</title>
        <authorList>
            <person name="Baroncelli R."/>
        </authorList>
    </citation>
    <scope>NUCLEOTIDE SEQUENCE [LARGE SCALE GENOMIC DNA]</scope>
    <source>
        <strain evidence="2">7/96</strain>
    </source>
</reference>
<dbReference type="InterPro" id="IPR011050">
    <property type="entry name" value="Pectin_lyase_fold/virulence"/>
</dbReference>
<organism evidence="2 3">
    <name type="scientific">Diaporthe helianthi</name>
    <dbReference type="NCBI Taxonomy" id="158607"/>
    <lineage>
        <taxon>Eukaryota</taxon>
        <taxon>Fungi</taxon>
        <taxon>Dikarya</taxon>
        <taxon>Ascomycota</taxon>
        <taxon>Pezizomycotina</taxon>
        <taxon>Sordariomycetes</taxon>
        <taxon>Sordariomycetidae</taxon>
        <taxon>Diaporthales</taxon>
        <taxon>Diaporthaceae</taxon>
        <taxon>Diaporthe</taxon>
    </lineage>
</organism>
<evidence type="ECO:0000313" key="2">
    <source>
        <dbReference type="EMBL" id="POS70306.1"/>
    </source>
</evidence>
<sequence length="353" mass="35826">MSRFSKFAAASVLATTAYAQCGSAPDATVDGAEGSYTATVGGSEVYSGSDYHAAIVGALGAISSGQTLSVLASGNIGSNTISIDSGKTFEGCGTITASIANGKGAIESLNTTDVSIPYLSLAGEVYFGLHFYGTTGLTLGEIDMQLTAGIGIRFDRDEAANSNVTMGTITVTGASSHAVETWNIDGLTIGSIIAKDVGECGLLLQKTTNAQVGLVQGDNAGAGTGYATLRFANQNGMLGDGNYNTNVVIDRVVSTGGGRGIFCVSESGGAEIGTVELSNNENNAILIENCYNVAIKGGVVHGGGEVRLSAREEFAVTRDISLTVEVDGNSVRESPCSDNPSFSITGDATLNVC</sequence>
<dbReference type="OrthoDB" id="5576103at2759"/>
<feature type="signal peptide" evidence="1">
    <location>
        <begin position="1"/>
        <end position="19"/>
    </location>
</feature>
<dbReference type="InParanoid" id="A0A2P5HJ87"/>
<dbReference type="SUPFAM" id="SSF51126">
    <property type="entry name" value="Pectin lyase-like"/>
    <property type="match status" value="1"/>
</dbReference>